<evidence type="ECO:0000313" key="1">
    <source>
        <dbReference type="EMBL" id="GBC03112.1"/>
    </source>
</evidence>
<accession>A0A2Z6S341</accession>
<sequence length="71" mass="8438">MKDTVQPMVSIVCEYHNRSRRSNHMKKNLTQISSETSLLNFGNNYKIAVHNIKFIECLIFRIKIDFICNYQ</sequence>
<dbReference type="AlphaFoldDB" id="A0A2Z6S341"/>
<organism evidence="1 3">
    <name type="scientific">Rhizophagus clarus</name>
    <dbReference type="NCBI Taxonomy" id="94130"/>
    <lineage>
        <taxon>Eukaryota</taxon>
        <taxon>Fungi</taxon>
        <taxon>Fungi incertae sedis</taxon>
        <taxon>Mucoromycota</taxon>
        <taxon>Glomeromycotina</taxon>
        <taxon>Glomeromycetes</taxon>
        <taxon>Glomerales</taxon>
        <taxon>Glomeraceae</taxon>
        <taxon>Rhizophagus</taxon>
    </lineage>
</organism>
<proteinExistence type="predicted"/>
<reference evidence="1 3" key="1">
    <citation type="submission" date="2017-11" db="EMBL/GenBank/DDBJ databases">
        <title>The genome of Rhizophagus clarus HR1 reveals common genetic basis of auxotrophy among arbuscular mycorrhizal fungi.</title>
        <authorList>
            <person name="Kobayashi Y."/>
        </authorList>
    </citation>
    <scope>NUCLEOTIDE SEQUENCE [LARGE SCALE GENOMIC DNA]</scope>
    <source>
        <strain evidence="1 3">HR1</strain>
    </source>
</reference>
<evidence type="ECO:0000313" key="3">
    <source>
        <dbReference type="Proteomes" id="UP000247702"/>
    </source>
</evidence>
<name>A0A2Z6S341_9GLOM</name>
<reference evidence="2" key="2">
    <citation type="submission" date="2019-10" db="EMBL/GenBank/DDBJ databases">
        <title>Conservation and host-specific expression of non-tandemly repeated heterogenous ribosome RNA gene in arbuscular mycorrhizal fungi.</title>
        <authorList>
            <person name="Maeda T."/>
            <person name="Kobayashi Y."/>
            <person name="Nakagawa T."/>
            <person name="Ezawa T."/>
            <person name="Yamaguchi K."/>
            <person name="Bino T."/>
            <person name="Nishimoto Y."/>
            <person name="Shigenobu S."/>
            <person name="Kawaguchi M."/>
        </authorList>
    </citation>
    <scope>NUCLEOTIDE SEQUENCE</scope>
    <source>
        <strain evidence="2">HR1</strain>
    </source>
</reference>
<dbReference type="EMBL" id="BLAL01000160">
    <property type="protein sequence ID" value="GES86182.1"/>
    <property type="molecule type" value="Genomic_DNA"/>
</dbReference>
<comment type="caution">
    <text evidence="1">The sequence shown here is derived from an EMBL/GenBank/DDBJ whole genome shotgun (WGS) entry which is preliminary data.</text>
</comment>
<gene>
    <name evidence="2" type="ORF">RCL2_001324800</name>
    <name evidence="1" type="ORF">RclHR1_00050020</name>
</gene>
<protein>
    <submittedName>
        <fullName evidence="1">Uncharacterized protein</fullName>
    </submittedName>
</protein>
<dbReference type="EMBL" id="BEXD01003870">
    <property type="protein sequence ID" value="GBC03112.1"/>
    <property type="molecule type" value="Genomic_DNA"/>
</dbReference>
<keyword evidence="3" id="KW-1185">Reference proteome</keyword>
<dbReference type="Proteomes" id="UP000615446">
    <property type="component" value="Unassembled WGS sequence"/>
</dbReference>
<dbReference type="Proteomes" id="UP000247702">
    <property type="component" value="Unassembled WGS sequence"/>
</dbReference>
<evidence type="ECO:0000313" key="2">
    <source>
        <dbReference type="EMBL" id="GES86182.1"/>
    </source>
</evidence>